<dbReference type="EMBL" id="JBHSHD010000002">
    <property type="protein sequence ID" value="MFC4818819.1"/>
    <property type="molecule type" value="Genomic_DNA"/>
</dbReference>
<dbReference type="RefSeq" id="WP_380018552.1">
    <property type="nucleotide sequence ID" value="NZ_JBHSHD010000002.1"/>
</dbReference>
<keyword evidence="3" id="KW-1185">Reference proteome</keyword>
<proteinExistence type="predicted"/>
<reference evidence="3" key="1">
    <citation type="journal article" date="2019" name="Int. J. Syst. Evol. Microbiol.">
        <title>The Global Catalogue of Microorganisms (GCM) 10K type strain sequencing project: providing services to taxonomists for standard genome sequencing and annotation.</title>
        <authorList>
            <consortium name="The Broad Institute Genomics Platform"/>
            <consortium name="The Broad Institute Genome Sequencing Center for Infectious Disease"/>
            <person name="Wu L."/>
            <person name="Ma J."/>
        </authorList>
    </citation>
    <scope>NUCLEOTIDE SEQUENCE [LARGE SCALE GENOMIC DNA]</scope>
    <source>
        <strain evidence="3">CCUG 30340</strain>
    </source>
</reference>
<dbReference type="PROSITE" id="PS51257">
    <property type="entry name" value="PROKAR_LIPOPROTEIN"/>
    <property type="match status" value="1"/>
</dbReference>
<organism evidence="2 3">
    <name type="scientific">Dokdonella ginsengisoli</name>
    <dbReference type="NCBI Taxonomy" id="363846"/>
    <lineage>
        <taxon>Bacteria</taxon>
        <taxon>Pseudomonadati</taxon>
        <taxon>Pseudomonadota</taxon>
        <taxon>Gammaproteobacteria</taxon>
        <taxon>Lysobacterales</taxon>
        <taxon>Rhodanobacteraceae</taxon>
        <taxon>Dokdonella</taxon>
    </lineage>
</organism>
<dbReference type="Pfam" id="PF05036">
    <property type="entry name" value="SPOR"/>
    <property type="match status" value="1"/>
</dbReference>
<feature type="domain" description="SPOR" evidence="1">
    <location>
        <begin position="110"/>
        <end position="177"/>
    </location>
</feature>
<name>A0ABV9QQB7_9GAMM</name>
<comment type="caution">
    <text evidence="2">The sequence shown here is derived from an EMBL/GenBank/DDBJ whole genome shotgun (WGS) entry which is preliminary data.</text>
</comment>
<gene>
    <name evidence="2" type="ORF">ACFO6Q_00700</name>
</gene>
<evidence type="ECO:0000313" key="2">
    <source>
        <dbReference type="EMBL" id="MFC4818819.1"/>
    </source>
</evidence>
<protein>
    <submittedName>
        <fullName evidence="2">SPOR domain-containing protein</fullName>
    </submittedName>
</protein>
<accession>A0ABV9QQB7</accession>
<dbReference type="Proteomes" id="UP001595886">
    <property type="component" value="Unassembled WGS sequence"/>
</dbReference>
<sequence length="221" mass="24359">MFVRALFLLLLALNIGGACWLAFGQKPAAPPAATDPGVPKLVLLAERDGDGPLATAELAEAPETPVDRANDQCRTLGPFPTQADLRAAMNALTPLTKRIQFRETHATQTRGYWVYLPAMASREQALATARALSAKGVRDYYIVTAGDQQNTISLGLFREPANAEKRRNEIGALGFKPQTNTRTEDLPQYWIDLALLGDQPLDWRARVPAQRDLREETIDCF</sequence>
<dbReference type="InterPro" id="IPR007730">
    <property type="entry name" value="SPOR-like_dom"/>
</dbReference>
<evidence type="ECO:0000259" key="1">
    <source>
        <dbReference type="Pfam" id="PF05036"/>
    </source>
</evidence>
<evidence type="ECO:0000313" key="3">
    <source>
        <dbReference type="Proteomes" id="UP001595886"/>
    </source>
</evidence>